<evidence type="ECO:0000313" key="1">
    <source>
        <dbReference type="EMBL" id="RNL04431.1"/>
    </source>
</evidence>
<accession>A0AAE8F7M6</accession>
<reference evidence="1 2" key="1">
    <citation type="submission" date="2018-03" db="EMBL/GenBank/DDBJ databases">
        <authorList>
            <person name="Wu G."/>
        </authorList>
    </citation>
    <scope>NUCLEOTIDE SEQUENCE [LARGE SCALE GENOMIC DNA]</scope>
    <source>
        <strain evidence="1 2">SAM-118</strain>
    </source>
</reference>
<dbReference type="KEGG" id="xva:C7V42_02870"/>
<sequence>MVIAKRAAGLDRGKGRRERAHGRAWSLAGARHNGAHFATSTRGGLACSGTYSRRHARLAVGDTISPAGISAADIARIVQAHDPRRLILVHAPRCHSASLTALPPGEIHAYSHPLSAAAGCRVVRSQ</sequence>
<dbReference type="EMBL" id="PYTT01000061">
    <property type="protein sequence ID" value="RNL04431.1"/>
    <property type="molecule type" value="Genomic_DNA"/>
</dbReference>
<proteinExistence type="predicted"/>
<comment type="caution">
    <text evidence="1">The sequence shown here is derived from an EMBL/GenBank/DDBJ whole genome shotgun (WGS) entry which is preliminary data.</text>
</comment>
<gene>
    <name evidence="1" type="ORF">C9386_06835</name>
</gene>
<organism evidence="1 2">
    <name type="scientific">Xanthomonas vasicola pv. vasculorum</name>
    <dbReference type="NCBI Taxonomy" id="325776"/>
    <lineage>
        <taxon>Bacteria</taxon>
        <taxon>Pseudomonadati</taxon>
        <taxon>Pseudomonadota</taxon>
        <taxon>Gammaproteobacteria</taxon>
        <taxon>Lysobacterales</taxon>
        <taxon>Lysobacteraceae</taxon>
        <taxon>Xanthomonas</taxon>
    </lineage>
</organism>
<dbReference type="Proteomes" id="UP000284283">
    <property type="component" value="Unassembled WGS sequence"/>
</dbReference>
<evidence type="ECO:0000313" key="2">
    <source>
        <dbReference type="Proteomes" id="UP000284283"/>
    </source>
</evidence>
<protein>
    <submittedName>
        <fullName evidence="1">Uncharacterized protein</fullName>
    </submittedName>
</protein>
<dbReference type="AlphaFoldDB" id="A0AAE8F7M6"/>
<name>A0AAE8F7M6_XANVA</name>